<comment type="similarity">
    <text evidence="1">Belongs to the GST superfamily.</text>
</comment>
<feature type="domain" description="GST N-terminal" evidence="3">
    <location>
        <begin position="20"/>
        <end position="101"/>
    </location>
</feature>
<proteinExistence type="inferred from homology"/>
<dbReference type="Pfam" id="PF13417">
    <property type="entry name" value="GST_N_3"/>
    <property type="match status" value="1"/>
</dbReference>
<gene>
    <name evidence="4" type="ORF">PAN31108_03101</name>
</gene>
<dbReference type="Proteomes" id="UP000406256">
    <property type="component" value="Unassembled WGS sequence"/>
</dbReference>
<keyword evidence="2 4" id="KW-0808">Transferase</keyword>
<dbReference type="RefSeq" id="WP_150669709.1">
    <property type="nucleotide sequence ID" value="NZ_CABPSB010000011.1"/>
</dbReference>
<dbReference type="PANTHER" id="PTHR44051:SF19">
    <property type="entry name" value="DISULFIDE-BOND OXIDOREDUCTASE YFCG"/>
    <property type="match status" value="1"/>
</dbReference>
<organism evidence="4 5">
    <name type="scientific">Pandoraea anhela</name>
    <dbReference type="NCBI Taxonomy" id="2508295"/>
    <lineage>
        <taxon>Bacteria</taxon>
        <taxon>Pseudomonadati</taxon>
        <taxon>Pseudomonadota</taxon>
        <taxon>Betaproteobacteria</taxon>
        <taxon>Burkholderiales</taxon>
        <taxon>Burkholderiaceae</taxon>
        <taxon>Pandoraea</taxon>
    </lineage>
</organism>
<dbReference type="CDD" id="cd03047">
    <property type="entry name" value="GST_N_2"/>
    <property type="match status" value="1"/>
</dbReference>
<evidence type="ECO:0000313" key="5">
    <source>
        <dbReference type="Proteomes" id="UP000406256"/>
    </source>
</evidence>
<dbReference type="SFLD" id="SFLDG00358">
    <property type="entry name" value="Main_(cytGST)"/>
    <property type="match status" value="1"/>
</dbReference>
<dbReference type="Gene3D" id="1.20.1050.10">
    <property type="match status" value="1"/>
</dbReference>
<dbReference type="InterPro" id="IPR040079">
    <property type="entry name" value="Glutathione_S-Trfase"/>
</dbReference>
<dbReference type="InterPro" id="IPR036249">
    <property type="entry name" value="Thioredoxin-like_sf"/>
</dbReference>
<name>A0A5E4W712_9BURK</name>
<sequence>MNFTRTRLMQDAFRSHSTREAVTVWGRLNSLNVQRVLFSAADLALPVDHIPAGGQGGSLSTPEFLALNPNALVPVLKDGPFVLWESNTIVRYLCRAYGHGAEDARDVALQERWMDWYGTEIGSHMTALWGHTKRGKPLPPASAEHHWRRATALWKLLAEPLEAARFLGGRDPGVADYAVGPAVHRWHAMAPHDDIPRSLTRWYEALSMRPAYQTYVLNAPL</sequence>
<dbReference type="InterPro" id="IPR004045">
    <property type="entry name" value="Glutathione_S-Trfase_N"/>
</dbReference>
<dbReference type="PANTHER" id="PTHR44051">
    <property type="entry name" value="GLUTATHIONE S-TRANSFERASE-RELATED"/>
    <property type="match status" value="1"/>
</dbReference>
<reference evidence="4 5" key="1">
    <citation type="submission" date="2019-08" db="EMBL/GenBank/DDBJ databases">
        <authorList>
            <person name="Peeters C."/>
        </authorList>
    </citation>
    <scope>NUCLEOTIDE SEQUENCE [LARGE SCALE GENOMIC DNA]</scope>
    <source>
        <strain evidence="4 5">LMG 31108</strain>
    </source>
</reference>
<keyword evidence="5" id="KW-1185">Reference proteome</keyword>
<evidence type="ECO:0000256" key="1">
    <source>
        <dbReference type="ARBA" id="ARBA00007409"/>
    </source>
</evidence>
<dbReference type="AlphaFoldDB" id="A0A5E4W712"/>
<dbReference type="SUPFAM" id="SSF47616">
    <property type="entry name" value="GST C-terminal domain-like"/>
    <property type="match status" value="1"/>
</dbReference>
<dbReference type="InterPro" id="IPR036282">
    <property type="entry name" value="Glutathione-S-Trfase_C_sf"/>
</dbReference>
<evidence type="ECO:0000259" key="3">
    <source>
        <dbReference type="PROSITE" id="PS50404"/>
    </source>
</evidence>
<dbReference type="SUPFAM" id="SSF52833">
    <property type="entry name" value="Thioredoxin-like"/>
    <property type="match status" value="1"/>
</dbReference>
<evidence type="ECO:0000313" key="4">
    <source>
        <dbReference type="EMBL" id="VVE20492.1"/>
    </source>
</evidence>
<dbReference type="OrthoDB" id="5958450at2"/>
<dbReference type="PROSITE" id="PS50404">
    <property type="entry name" value="GST_NTER"/>
    <property type="match status" value="1"/>
</dbReference>
<dbReference type="Gene3D" id="3.40.30.10">
    <property type="entry name" value="Glutaredoxin"/>
    <property type="match status" value="1"/>
</dbReference>
<evidence type="ECO:0000256" key="2">
    <source>
        <dbReference type="ARBA" id="ARBA00022679"/>
    </source>
</evidence>
<dbReference type="EMBL" id="CABPSB010000011">
    <property type="protein sequence ID" value="VVE20492.1"/>
    <property type="molecule type" value="Genomic_DNA"/>
</dbReference>
<dbReference type="FunFam" id="3.40.30.10:FF:000039">
    <property type="entry name" value="Glutathione S-transferase domain"/>
    <property type="match status" value="1"/>
</dbReference>
<protein>
    <submittedName>
        <fullName evidence="4">Glutathione S-transferase</fullName>
    </submittedName>
</protein>
<accession>A0A5E4W712</accession>
<dbReference type="GO" id="GO:0016740">
    <property type="term" value="F:transferase activity"/>
    <property type="evidence" value="ECO:0007669"/>
    <property type="project" value="UniProtKB-KW"/>
</dbReference>
<dbReference type="SFLD" id="SFLDS00019">
    <property type="entry name" value="Glutathione_Transferase_(cytos"/>
    <property type="match status" value="1"/>
</dbReference>